<sequence>MIYTARFDVETAPKIFRWIRALKKPPSMHGPCWEVSKKMPQDVQSIGSDAFGDYLKDGLALGYLMACLNPNSVADLLENPIWEVSDKTTFEKLHQEERIRLFLQFLTSLDIESSNQFSVSALKEKLDLEQVVQCLREVALMVETQNGYIGPVEFRN</sequence>
<evidence type="ECO:0000313" key="2">
    <source>
        <dbReference type="Proteomes" id="UP000308267"/>
    </source>
</evidence>
<dbReference type="CDD" id="cd00014">
    <property type="entry name" value="CH_SF"/>
    <property type="match status" value="1"/>
</dbReference>
<proteinExistence type="predicted"/>
<organism evidence="1 2">
    <name type="scientific">Opisthorchis felineus</name>
    <dbReference type="NCBI Taxonomy" id="147828"/>
    <lineage>
        <taxon>Eukaryota</taxon>
        <taxon>Metazoa</taxon>
        <taxon>Spiralia</taxon>
        <taxon>Lophotrochozoa</taxon>
        <taxon>Platyhelminthes</taxon>
        <taxon>Trematoda</taxon>
        <taxon>Digenea</taxon>
        <taxon>Opisthorchiida</taxon>
        <taxon>Opisthorchiata</taxon>
        <taxon>Opisthorchiidae</taxon>
        <taxon>Opisthorchis</taxon>
    </lineage>
</organism>
<dbReference type="AlphaFoldDB" id="A0A4S2M2F9"/>
<keyword evidence="2" id="KW-1185">Reference proteome</keyword>
<reference evidence="1 2" key="1">
    <citation type="journal article" date="2019" name="BMC Genomics">
        <title>New insights from Opisthorchis felineus genome: update on genomics of the epidemiologically important liver flukes.</title>
        <authorList>
            <person name="Ershov N.I."/>
            <person name="Mordvinov V.A."/>
            <person name="Prokhortchouk E.B."/>
            <person name="Pakharukova M.Y."/>
            <person name="Gunbin K.V."/>
            <person name="Ustyantsev K."/>
            <person name="Genaev M.A."/>
            <person name="Blinov A.G."/>
            <person name="Mazur A."/>
            <person name="Boulygina E."/>
            <person name="Tsygankova S."/>
            <person name="Khrameeva E."/>
            <person name="Chekanov N."/>
            <person name="Fan G."/>
            <person name="Xiao A."/>
            <person name="Zhang H."/>
            <person name="Xu X."/>
            <person name="Yang H."/>
            <person name="Solovyev V."/>
            <person name="Lee S.M."/>
            <person name="Liu X."/>
            <person name="Afonnikov D.A."/>
            <person name="Skryabin K.G."/>
        </authorList>
    </citation>
    <scope>NUCLEOTIDE SEQUENCE [LARGE SCALE GENOMIC DNA]</scope>
    <source>
        <strain evidence="1">AK-0245</strain>
        <tissue evidence="1">Whole organism</tissue>
    </source>
</reference>
<dbReference type="STRING" id="147828.A0A4S2M2F9"/>
<dbReference type="Gene3D" id="1.10.418.10">
    <property type="entry name" value="Calponin-like domain"/>
    <property type="match status" value="1"/>
</dbReference>
<dbReference type="EMBL" id="SJOL01006389">
    <property type="protein sequence ID" value="TGZ67977.1"/>
    <property type="molecule type" value="Genomic_DNA"/>
</dbReference>
<accession>A0A4S2M2F9</accession>
<dbReference type="InterPro" id="IPR036872">
    <property type="entry name" value="CH_dom_sf"/>
</dbReference>
<dbReference type="SUPFAM" id="SSF47576">
    <property type="entry name" value="Calponin-homology domain, CH-domain"/>
    <property type="match status" value="1"/>
</dbReference>
<comment type="caution">
    <text evidence="1">The sequence shown here is derived from an EMBL/GenBank/DDBJ whole genome shotgun (WGS) entry which is preliminary data.</text>
</comment>
<dbReference type="Proteomes" id="UP000308267">
    <property type="component" value="Unassembled WGS sequence"/>
</dbReference>
<evidence type="ECO:0008006" key="3">
    <source>
        <dbReference type="Google" id="ProtNLM"/>
    </source>
</evidence>
<name>A0A4S2M2F9_OPIFE</name>
<evidence type="ECO:0000313" key="1">
    <source>
        <dbReference type="EMBL" id="TGZ67977.1"/>
    </source>
</evidence>
<protein>
    <recommendedName>
        <fullName evidence="3">Calponin-homology (CH) domain-containing protein</fullName>
    </recommendedName>
</protein>
<gene>
    <name evidence="1" type="ORF">CRM22_004497</name>
</gene>
<dbReference type="OrthoDB" id="5340910at2759"/>